<proteinExistence type="predicted"/>
<feature type="region of interest" description="Disordered" evidence="1">
    <location>
        <begin position="1"/>
        <end position="117"/>
    </location>
</feature>
<feature type="compositionally biased region" description="Low complexity" evidence="1">
    <location>
        <begin position="288"/>
        <end position="300"/>
    </location>
</feature>
<dbReference type="EMBL" id="OUUZ01000018">
    <property type="protein sequence ID" value="SPQ26811.1"/>
    <property type="molecule type" value="Genomic_DNA"/>
</dbReference>
<dbReference type="Proteomes" id="UP000289323">
    <property type="component" value="Unassembled WGS sequence"/>
</dbReference>
<evidence type="ECO:0000313" key="3">
    <source>
        <dbReference type="Proteomes" id="UP000289323"/>
    </source>
</evidence>
<dbReference type="Pfam" id="PF09365">
    <property type="entry name" value="DUF2461"/>
    <property type="match status" value="1"/>
</dbReference>
<protein>
    <submittedName>
        <fullName evidence="2">70b747c9-8dfd-416e-b1ad-c81284031d8c</fullName>
    </submittedName>
</protein>
<feature type="compositionally biased region" description="Acidic residues" evidence="1">
    <location>
        <begin position="325"/>
        <end position="337"/>
    </location>
</feature>
<dbReference type="InterPro" id="IPR012808">
    <property type="entry name" value="CHP02453"/>
</dbReference>
<dbReference type="PANTHER" id="PTHR36452:SF1">
    <property type="entry name" value="DUF2461 DOMAIN-CONTAINING PROTEIN"/>
    <property type="match status" value="1"/>
</dbReference>
<accession>A0A3S4F4D8</accession>
<dbReference type="AlphaFoldDB" id="A0A3S4F4D8"/>
<feature type="compositionally biased region" description="Basic and acidic residues" evidence="1">
    <location>
        <begin position="86"/>
        <end position="98"/>
    </location>
</feature>
<dbReference type="PANTHER" id="PTHR36452">
    <property type="entry name" value="CHROMOSOME 12, WHOLE GENOME SHOTGUN SEQUENCE"/>
    <property type="match status" value="1"/>
</dbReference>
<evidence type="ECO:0000313" key="2">
    <source>
        <dbReference type="EMBL" id="SPQ26811.1"/>
    </source>
</evidence>
<reference evidence="2 3" key="1">
    <citation type="submission" date="2018-04" db="EMBL/GenBank/DDBJ databases">
        <authorList>
            <person name="Huttner S."/>
            <person name="Dainat J."/>
        </authorList>
    </citation>
    <scope>NUCLEOTIDE SEQUENCE [LARGE SCALE GENOMIC DNA]</scope>
</reference>
<evidence type="ECO:0000256" key="1">
    <source>
        <dbReference type="SAM" id="MobiDB-lite"/>
    </source>
</evidence>
<dbReference type="NCBIfam" id="TIGR02453">
    <property type="entry name" value="TIGR02453 family protein"/>
    <property type="match status" value="1"/>
</dbReference>
<feature type="region of interest" description="Disordered" evidence="1">
    <location>
        <begin position="285"/>
        <end position="337"/>
    </location>
</feature>
<organism evidence="2 3">
    <name type="scientific">Thermothielavioides terrestris</name>
    <dbReference type="NCBI Taxonomy" id="2587410"/>
    <lineage>
        <taxon>Eukaryota</taxon>
        <taxon>Fungi</taxon>
        <taxon>Dikarya</taxon>
        <taxon>Ascomycota</taxon>
        <taxon>Pezizomycotina</taxon>
        <taxon>Sordariomycetes</taxon>
        <taxon>Sordariomycetidae</taxon>
        <taxon>Sordariales</taxon>
        <taxon>Chaetomiaceae</taxon>
        <taxon>Thermothielavioides</taxon>
    </lineage>
</organism>
<feature type="compositionally biased region" description="Basic residues" evidence="1">
    <location>
        <begin position="59"/>
        <end position="73"/>
    </location>
</feature>
<feature type="compositionally biased region" description="Low complexity" evidence="1">
    <location>
        <begin position="9"/>
        <end position="24"/>
    </location>
</feature>
<sequence length="427" mass="46474">MAAQKRKSAAGAGAAPATPEAHAPSSRRRSQRVSSSAQKSKYFEASSNSDTSESERVPKKARGRGRRPAKRAKGAQPEAESDGSGDDYKEEAAGKAAEESGDDEFDEAAPPKVTFVPLPKLRDTGGVEYADDRLHPNTLAFLADLKANNKRSWLKAHDGEYRRALKDWETYVMALTERIIAADPTIPELPFKDVNFRIYRDIRFSNDPTPYKPHFSAAFSRTGRKGPYACYYVHVEPAGAPCFVGGGLWHPDAAALARLRASIDERPRRWRRVLNEPSFREVFLGLPSSSSSASSSSGTGKRTGKTAGGQAGNRRKKSAGGGGEGADEGGKEEEEDPAAALAAFAERNQEGALKTRPKGFVPDHRDMQLLKLRNFTVSRKMDSSVFTSSGGLDEVAWVIRAMVGFVTHLNRIVMPDPGDDDDESDEE</sequence>
<gene>
    <name evidence="2" type="ORF">TT172_LOCUS9230</name>
</gene>
<name>A0A3S4F4D8_9PEZI</name>